<dbReference type="CDD" id="cd03801">
    <property type="entry name" value="GT4_PimA-like"/>
    <property type="match status" value="1"/>
</dbReference>
<name>A0ABU2N3H7_9PSEU</name>
<dbReference type="PANTHER" id="PTHR45947">
    <property type="entry name" value="SULFOQUINOVOSYL TRANSFERASE SQD2"/>
    <property type="match status" value="1"/>
</dbReference>
<sequence>MPEAATDDLAIALTYYSPYVSGLTNMARDIAEGLAARGRTVTVVTSHFDSGLPLEEEINGVRVLRAPVLARVGRGVVSPQLVALGRRTLGRARVASLQLPMLEAGAIAAGLRTPLVSTYHCDVTLPPGLVNDVQRIVVDASNRLAMRRSVAVAVTSEDYAQHSRMWSSIQPSMHVVAPPCPAPPPGRPNYRETDGPHIGFLGRIVREKGLEHLVRAFRAVPDPDARLLLGGDYAHVAGGSVVSQVRAAMGDDPRIRLLGFVPEERIGDFYASLDVFTLPSVNAFEAFGIVQAVAMLAGVPVLSSDIPGVRQPVVQTGFGTLVPPGDEPAITRALQDLYTNPPDRTRGIARAQRAFSVANVLDAYEVLLDKAVSPRER</sequence>
<feature type="domain" description="Glycosyltransferase subfamily 4-like N-terminal" evidence="3">
    <location>
        <begin position="22"/>
        <end position="176"/>
    </location>
</feature>
<protein>
    <submittedName>
        <fullName evidence="4">Glycosyltransferase family 4 protein</fullName>
        <ecNumber evidence="4">2.4.-.-</ecNumber>
    </submittedName>
</protein>
<dbReference type="EMBL" id="JAVREJ010000001">
    <property type="protein sequence ID" value="MDT0348439.1"/>
    <property type="molecule type" value="Genomic_DNA"/>
</dbReference>
<organism evidence="4 5">
    <name type="scientific">Pseudonocardia charpentierae</name>
    <dbReference type="NCBI Taxonomy" id="3075545"/>
    <lineage>
        <taxon>Bacteria</taxon>
        <taxon>Bacillati</taxon>
        <taxon>Actinomycetota</taxon>
        <taxon>Actinomycetes</taxon>
        <taxon>Pseudonocardiales</taxon>
        <taxon>Pseudonocardiaceae</taxon>
        <taxon>Pseudonocardia</taxon>
    </lineage>
</organism>
<dbReference type="Pfam" id="PF13692">
    <property type="entry name" value="Glyco_trans_1_4"/>
    <property type="match status" value="1"/>
</dbReference>
<dbReference type="RefSeq" id="WP_311554334.1">
    <property type="nucleotide sequence ID" value="NZ_JAVREJ010000001.1"/>
</dbReference>
<dbReference type="PANTHER" id="PTHR45947:SF3">
    <property type="entry name" value="SULFOQUINOVOSYL TRANSFERASE SQD2"/>
    <property type="match status" value="1"/>
</dbReference>
<dbReference type="Proteomes" id="UP001183202">
    <property type="component" value="Unassembled WGS sequence"/>
</dbReference>
<evidence type="ECO:0000259" key="3">
    <source>
        <dbReference type="Pfam" id="PF13579"/>
    </source>
</evidence>
<keyword evidence="5" id="KW-1185">Reference proteome</keyword>
<evidence type="ECO:0000256" key="1">
    <source>
        <dbReference type="ARBA" id="ARBA00022676"/>
    </source>
</evidence>
<gene>
    <name evidence="4" type="ORF">RM445_02740</name>
</gene>
<evidence type="ECO:0000313" key="4">
    <source>
        <dbReference type="EMBL" id="MDT0348439.1"/>
    </source>
</evidence>
<reference evidence="5" key="1">
    <citation type="submission" date="2023-07" db="EMBL/GenBank/DDBJ databases">
        <title>30 novel species of actinomycetes from the DSMZ collection.</title>
        <authorList>
            <person name="Nouioui I."/>
        </authorList>
    </citation>
    <scope>NUCLEOTIDE SEQUENCE [LARGE SCALE GENOMIC DNA]</scope>
    <source>
        <strain evidence="5">DSM 45834</strain>
    </source>
</reference>
<accession>A0ABU2N3H7</accession>
<keyword evidence="2 4" id="KW-0808">Transferase</keyword>
<evidence type="ECO:0000313" key="5">
    <source>
        <dbReference type="Proteomes" id="UP001183202"/>
    </source>
</evidence>
<keyword evidence="1 4" id="KW-0328">Glycosyltransferase</keyword>
<dbReference type="EC" id="2.4.-.-" evidence="4"/>
<proteinExistence type="predicted"/>
<dbReference type="SUPFAM" id="SSF53756">
    <property type="entry name" value="UDP-Glycosyltransferase/glycogen phosphorylase"/>
    <property type="match status" value="1"/>
</dbReference>
<dbReference type="Pfam" id="PF13579">
    <property type="entry name" value="Glyco_trans_4_4"/>
    <property type="match status" value="1"/>
</dbReference>
<dbReference type="InterPro" id="IPR050194">
    <property type="entry name" value="Glycosyltransferase_grp1"/>
</dbReference>
<comment type="caution">
    <text evidence="4">The sequence shown here is derived from an EMBL/GenBank/DDBJ whole genome shotgun (WGS) entry which is preliminary data.</text>
</comment>
<dbReference type="Gene3D" id="3.40.50.2000">
    <property type="entry name" value="Glycogen Phosphorylase B"/>
    <property type="match status" value="2"/>
</dbReference>
<evidence type="ECO:0000256" key="2">
    <source>
        <dbReference type="ARBA" id="ARBA00022679"/>
    </source>
</evidence>
<dbReference type="GO" id="GO:0016757">
    <property type="term" value="F:glycosyltransferase activity"/>
    <property type="evidence" value="ECO:0007669"/>
    <property type="project" value="UniProtKB-KW"/>
</dbReference>
<dbReference type="InterPro" id="IPR028098">
    <property type="entry name" value="Glyco_trans_4-like_N"/>
</dbReference>